<proteinExistence type="inferred from homology"/>
<evidence type="ECO:0000313" key="5">
    <source>
        <dbReference type="Proteomes" id="UP000515800"/>
    </source>
</evidence>
<protein>
    <submittedName>
        <fullName evidence="4">Transcriptional regulator Spx</fullName>
    </submittedName>
</protein>
<evidence type="ECO:0000313" key="4">
    <source>
        <dbReference type="EMBL" id="QNN75101.1"/>
    </source>
</evidence>
<keyword evidence="2" id="KW-0676">Redox-active center</keyword>
<dbReference type="Proteomes" id="UP000515800">
    <property type="component" value="Chromosome"/>
</dbReference>
<dbReference type="AlphaFoldDB" id="A0A7G9T4S6"/>
<name>A0A7G9T4S6_9LACO</name>
<reference evidence="4 5" key="1">
    <citation type="submission" date="2020-08" db="EMBL/GenBank/DDBJ databases">
        <title>Genome sequence of Weissella diestrammenae KACC 16890T.</title>
        <authorList>
            <person name="Hyun D.-W."/>
            <person name="Bae J.-W."/>
        </authorList>
    </citation>
    <scope>NUCLEOTIDE SEQUENCE [LARGE SCALE GENOMIC DNA]</scope>
    <source>
        <strain evidence="4 5">KACC 16890</strain>
    </source>
</reference>
<keyword evidence="5" id="KW-1185">Reference proteome</keyword>
<evidence type="ECO:0000256" key="2">
    <source>
        <dbReference type="ARBA" id="ARBA00023284"/>
    </source>
</evidence>
<gene>
    <name evidence="4" type="primary">spx</name>
    <name evidence="4" type="ORF">H9L19_06930</name>
</gene>
<dbReference type="NCBIfam" id="TIGR01617">
    <property type="entry name" value="arsC_related"/>
    <property type="match status" value="1"/>
</dbReference>
<dbReference type="CDD" id="cd03032">
    <property type="entry name" value="ArsC_Spx"/>
    <property type="match status" value="1"/>
</dbReference>
<dbReference type="Pfam" id="PF03960">
    <property type="entry name" value="ArsC"/>
    <property type="match status" value="1"/>
</dbReference>
<dbReference type="KEGG" id="wdi:H9L19_06930"/>
<evidence type="ECO:0000256" key="1">
    <source>
        <dbReference type="ARBA" id="ARBA00023157"/>
    </source>
</evidence>
<dbReference type="PROSITE" id="PS51354">
    <property type="entry name" value="GLUTAREDOXIN_2"/>
    <property type="match status" value="1"/>
</dbReference>
<dbReference type="InterPro" id="IPR006504">
    <property type="entry name" value="Tscrpt_reg_Spx/MgsR"/>
</dbReference>
<dbReference type="PROSITE" id="PS51353">
    <property type="entry name" value="ARSC"/>
    <property type="match status" value="1"/>
</dbReference>
<dbReference type="InterPro" id="IPR006660">
    <property type="entry name" value="Arsenate_reductase-like"/>
</dbReference>
<evidence type="ECO:0000256" key="3">
    <source>
        <dbReference type="PROSITE-ProRule" id="PRU01282"/>
    </source>
</evidence>
<comment type="similarity">
    <text evidence="3">Belongs to the ArsC family.</text>
</comment>
<accession>A0A7G9T4S6</accession>
<sequence>MVTLFTSPSCTSCRKAKAWLEMHDIPYIERNMMKHPMSREEIKHILSLTEGGTEEIISVRSKLFSDMKTRLDDLTLNEMIDLIQQYPALIKRPLLVDDKCLQVGYNEDEIRCFLPRKVRQAELARLTLLA</sequence>
<dbReference type="Gene3D" id="3.40.30.10">
    <property type="entry name" value="Glutaredoxin"/>
    <property type="match status" value="1"/>
</dbReference>
<dbReference type="PANTHER" id="PTHR30041">
    <property type="entry name" value="ARSENATE REDUCTASE"/>
    <property type="match status" value="1"/>
</dbReference>
<dbReference type="NCBIfam" id="NF002459">
    <property type="entry name" value="PRK01655.1"/>
    <property type="match status" value="1"/>
</dbReference>
<dbReference type="EMBL" id="CP060724">
    <property type="protein sequence ID" value="QNN75101.1"/>
    <property type="molecule type" value="Genomic_DNA"/>
</dbReference>
<dbReference type="PANTHER" id="PTHR30041:SF7">
    <property type="entry name" value="GLOBAL TRANSCRIPTIONAL REGULATOR SPX"/>
    <property type="match status" value="1"/>
</dbReference>
<keyword evidence="1" id="KW-1015">Disulfide bond</keyword>
<organism evidence="4 5">
    <name type="scientific">Weissella diestrammenae</name>
    <dbReference type="NCBI Taxonomy" id="1162633"/>
    <lineage>
        <taxon>Bacteria</taxon>
        <taxon>Bacillati</taxon>
        <taxon>Bacillota</taxon>
        <taxon>Bacilli</taxon>
        <taxon>Lactobacillales</taxon>
        <taxon>Lactobacillaceae</taxon>
        <taxon>Weissella</taxon>
    </lineage>
</organism>
<dbReference type="SUPFAM" id="SSF52833">
    <property type="entry name" value="Thioredoxin-like"/>
    <property type="match status" value="1"/>
</dbReference>
<dbReference type="RefSeq" id="WP_187528936.1">
    <property type="nucleotide sequence ID" value="NZ_CP060724.1"/>
</dbReference>
<dbReference type="InterPro" id="IPR036249">
    <property type="entry name" value="Thioredoxin-like_sf"/>
</dbReference>